<accession>A0ACB7S313</accession>
<name>A0ACB7S313_HYAAI</name>
<protein>
    <submittedName>
        <fullName evidence="1">Uncharacterized protein</fullName>
    </submittedName>
</protein>
<evidence type="ECO:0000313" key="1">
    <source>
        <dbReference type="EMBL" id="KAH6928114.1"/>
    </source>
</evidence>
<keyword evidence="2" id="KW-1185">Reference proteome</keyword>
<organism evidence="1 2">
    <name type="scientific">Hyalomma asiaticum</name>
    <name type="common">Tick</name>
    <dbReference type="NCBI Taxonomy" id="266040"/>
    <lineage>
        <taxon>Eukaryota</taxon>
        <taxon>Metazoa</taxon>
        <taxon>Ecdysozoa</taxon>
        <taxon>Arthropoda</taxon>
        <taxon>Chelicerata</taxon>
        <taxon>Arachnida</taxon>
        <taxon>Acari</taxon>
        <taxon>Parasitiformes</taxon>
        <taxon>Ixodida</taxon>
        <taxon>Ixodoidea</taxon>
        <taxon>Ixodidae</taxon>
        <taxon>Hyalomminae</taxon>
        <taxon>Hyalomma</taxon>
    </lineage>
</organism>
<evidence type="ECO:0000313" key="2">
    <source>
        <dbReference type="Proteomes" id="UP000821845"/>
    </source>
</evidence>
<gene>
    <name evidence="1" type="ORF">HPB50_012103</name>
</gene>
<sequence length="179" mass="19659">MEILKKKRRVIRAQATRIINEADDILAKQATAPDIVAVSGLIERLLLVQNQLSDVNAAIEPHILEEDADAEFEQAMEYDDKIASCLGSMKSFGKNLCTSSTDGGSSAGSATEHQTTLTTLLRYFRRELESQERALEHRTDNSIAIEASTGILPPDRTTQADPLEVVGIDFAGTLFVKRQ</sequence>
<proteinExistence type="predicted"/>
<dbReference type="EMBL" id="CM023486">
    <property type="protein sequence ID" value="KAH6928114.1"/>
    <property type="molecule type" value="Genomic_DNA"/>
</dbReference>
<comment type="caution">
    <text evidence="1">The sequence shown here is derived from an EMBL/GenBank/DDBJ whole genome shotgun (WGS) entry which is preliminary data.</text>
</comment>
<dbReference type="Proteomes" id="UP000821845">
    <property type="component" value="Chromosome 6"/>
</dbReference>
<reference evidence="1" key="1">
    <citation type="submission" date="2020-05" db="EMBL/GenBank/DDBJ databases">
        <title>Large-scale comparative analyses of tick genomes elucidate their genetic diversity and vector capacities.</title>
        <authorList>
            <person name="Jia N."/>
            <person name="Wang J."/>
            <person name="Shi W."/>
            <person name="Du L."/>
            <person name="Sun Y."/>
            <person name="Zhan W."/>
            <person name="Jiang J."/>
            <person name="Wang Q."/>
            <person name="Zhang B."/>
            <person name="Ji P."/>
            <person name="Sakyi L.B."/>
            <person name="Cui X."/>
            <person name="Yuan T."/>
            <person name="Jiang B."/>
            <person name="Yang W."/>
            <person name="Lam T.T.-Y."/>
            <person name="Chang Q."/>
            <person name="Ding S."/>
            <person name="Wang X."/>
            <person name="Zhu J."/>
            <person name="Ruan X."/>
            <person name="Zhao L."/>
            <person name="Wei J."/>
            <person name="Que T."/>
            <person name="Du C."/>
            <person name="Cheng J."/>
            <person name="Dai P."/>
            <person name="Han X."/>
            <person name="Huang E."/>
            <person name="Gao Y."/>
            <person name="Liu J."/>
            <person name="Shao H."/>
            <person name="Ye R."/>
            <person name="Li L."/>
            <person name="Wei W."/>
            <person name="Wang X."/>
            <person name="Wang C."/>
            <person name="Yang T."/>
            <person name="Huo Q."/>
            <person name="Li W."/>
            <person name="Guo W."/>
            <person name="Chen H."/>
            <person name="Zhou L."/>
            <person name="Ni X."/>
            <person name="Tian J."/>
            <person name="Zhou Y."/>
            <person name="Sheng Y."/>
            <person name="Liu T."/>
            <person name="Pan Y."/>
            <person name="Xia L."/>
            <person name="Li J."/>
            <person name="Zhao F."/>
            <person name="Cao W."/>
        </authorList>
    </citation>
    <scope>NUCLEOTIDE SEQUENCE</scope>
    <source>
        <strain evidence="1">Hyas-2018</strain>
    </source>
</reference>